<dbReference type="EMBL" id="KN832884">
    <property type="protein sequence ID" value="KIM96545.1"/>
    <property type="molecule type" value="Genomic_DNA"/>
</dbReference>
<evidence type="ECO:0000259" key="3">
    <source>
        <dbReference type="Pfam" id="PF24883"/>
    </source>
</evidence>
<keyword evidence="5" id="KW-1185">Reference proteome</keyword>
<dbReference type="HOGENOM" id="CLU_002341_7_1_1"/>
<evidence type="ECO:0000256" key="1">
    <source>
        <dbReference type="ARBA" id="ARBA00022737"/>
    </source>
</evidence>
<evidence type="ECO:0000256" key="2">
    <source>
        <dbReference type="SAM" id="MobiDB-lite"/>
    </source>
</evidence>
<dbReference type="SUPFAM" id="SSF52540">
    <property type="entry name" value="P-loop containing nucleoside triphosphate hydrolases"/>
    <property type="match status" value="1"/>
</dbReference>
<evidence type="ECO:0000313" key="5">
    <source>
        <dbReference type="Proteomes" id="UP000054321"/>
    </source>
</evidence>
<protein>
    <recommendedName>
        <fullName evidence="3">Nephrocystin 3-like N-terminal domain-containing protein</fullName>
    </recommendedName>
</protein>
<feature type="region of interest" description="Disordered" evidence="2">
    <location>
        <begin position="55"/>
        <end position="76"/>
    </location>
</feature>
<organism evidence="4 5">
    <name type="scientific">Oidiodendron maius (strain Zn)</name>
    <dbReference type="NCBI Taxonomy" id="913774"/>
    <lineage>
        <taxon>Eukaryota</taxon>
        <taxon>Fungi</taxon>
        <taxon>Dikarya</taxon>
        <taxon>Ascomycota</taxon>
        <taxon>Pezizomycotina</taxon>
        <taxon>Leotiomycetes</taxon>
        <taxon>Leotiomycetes incertae sedis</taxon>
        <taxon>Myxotrichaceae</taxon>
        <taxon>Oidiodendron</taxon>
    </lineage>
</organism>
<proteinExistence type="predicted"/>
<dbReference type="PANTHER" id="PTHR10039:SF5">
    <property type="entry name" value="NACHT DOMAIN-CONTAINING PROTEIN"/>
    <property type="match status" value="1"/>
</dbReference>
<dbReference type="InterPro" id="IPR027417">
    <property type="entry name" value="P-loop_NTPase"/>
</dbReference>
<dbReference type="OrthoDB" id="443402at2759"/>
<reference evidence="4 5" key="1">
    <citation type="submission" date="2014-04" db="EMBL/GenBank/DDBJ databases">
        <authorList>
            <consortium name="DOE Joint Genome Institute"/>
            <person name="Kuo A."/>
            <person name="Martino E."/>
            <person name="Perotto S."/>
            <person name="Kohler A."/>
            <person name="Nagy L.G."/>
            <person name="Floudas D."/>
            <person name="Copeland A."/>
            <person name="Barry K.W."/>
            <person name="Cichocki N."/>
            <person name="Veneault-Fourrey C."/>
            <person name="LaButti K."/>
            <person name="Lindquist E.A."/>
            <person name="Lipzen A."/>
            <person name="Lundell T."/>
            <person name="Morin E."/>
            <person name="Murat C."/>
            <person name="Sun H."/>
            <person name="Tunlid A."/>
            <person name="Henrissat B."/>
            <person name="Grigoriev I.V."/>
            <person name="Hibbett D.S."/>
            <person name="Martin F."/>
            <person name="Nordberg H.P."/>
            <person name="Cantor M.N."/>
            <person name="Hua S.X."/>
        </authorList>
    </citation>
    <scope>NUCLEOTIDE SEQUENCE [LARGE SCALE GENOMIC DNA]</scope>
    <source>
        <strain evidence="4 5">Zn</strain>
    </source>
</reference>
<dbReference type="Pfam" id="PF24883">
    <property type="entry name" value="NPHP3_N"/>
    <property type="match status" value="1"/>
</dbReference>
<dbReference type="AlphaFoldDB" id="A0A0C3GK70"/>
<feature type="non-terminal residue" evidence="4">
    <location>
        <position position="330"/>
    </location>
</feature>
<feature type="non-terminal residue" evidence="4">
    <location>
        <position position="1"/>
    </location>
</feature>
<evidence type="ECO:0000313" key="4">
    <source>
        <dbReference type="EMBL" id="KIM96545.1"/>
    </source>
</evidence>
<keyword evidence="1" id="KW-0677">Repeat</keyword>
<dbReference type="STRING" id="913774.A0A0C3GK70"/>
<dbReference type="InterPro" id="IPR056884">
    <property type="entry name" value="NPHP3-like_N"/>
</dbReference>
<gene>
    <name evidence="4" type="ORF">OIDMADRAFT_65258</name>
</gene>
<feature type="domain" description="Nephrocystin 3-like N-terminal" evidence="3">
    <location>
        <begin position="83"/>
        <end position="244"/>
    </location>
</feature>
<dbReference type="InParanoid" id="A0A0C3GK70"/>
<reference evidence="5" key="2">
    <citation type="submission" date="2015-01" db="EMBL/GenBank/DDBJ databases">
        <title>Evolutionary Origins and Diversification of the Mycorrhizal Mutualists.</title>
        <authorList>
            <consortium name="DOE Joint Genome Institute"/>
            <consortium name="Mycorrhizal Genomics Consortium"/>
            <person name="Kohler A."/>
            <person name="Kuo A."/>
            <person name="Nagy L.G."/>
            <person name="Floudas D."/>
            <person name="Copeland A."/>
            <person name="Barry K.W."/>
            <person name="Cichocki N."/>
            <person name="Veneault-Fourrey C."/>
            <person name="LaButti K."/>
            <person name="Lindquist E.A."/>
            <person name="Lipzen A."/>
            <person name="Lundell T."/>
            <person name="Morin E."/>
            <person name="Murat C."/>
            <person name="Riley R."/>
            <person name="Ohm R."/>
            <person name="Sun H."/>
            <person name="Tunlid A."/>
            <person name="Henrissat B."/>
            <person name="Grigoriev I.V."/>
            <person name="Hibbett D.S."/>
            <person name="Martin F."/>
        </authorList>
    </citation>
    <scope>NUCLEOTIDE SEQUENCE [LARGE SCALE GENOMIC DNA]</scope>
    <source>
        <strain evidence="5">Zn</strain>
    </source>
</reference>
<dbReference type="Proteomes" id="UP000054321">
    <property type="component" value="Unassembled WGS sequence"/>
</dbReference>
<name>A0A0C3GK70_OIDMZ</name>
<dbReference type="PANTHER" id="PTHR10039">
    <property type="entry name" value="AMELOGENIN"/>
    <property type="match status" value="1"/>
</dbReference>
<dbReference type="Gene3D" id="3.40.50.300">
    <property type="entry name" value="P-loop containing nucleotide triphosphate hydrolases"/>
    <property type="match status" value="1"/>
</dbReference>
<sequence>AASDSQRARLLKSLEYELMNERRANVKGSYNETFRWIFDPTKTTREDKIDINKHTPYECEGDSAGGTELESYDQLGSEPWDSLSDWLKSESDTYWISGKAGSGKSCLMKFIESSPETRKALEVWAPSITILSHYFWKPGQMMQKSIKGMLCSLVYQALSRSPEALDLTLSTFSGVVGSKEAVADWSVEELSSICMATLGRYPQAICVVIDGLDELCDEDDQSELLEIVNKLSTNQNIKVCVASRAEPLLKDHLSRHPRLKLQDLTAKDMSQYAKAQLLPLFSVRHIDPDTQKMIIWRLVHKAQGVFPWLHLVVRRLRDSEPEEDLLQYLE</sequence>
<accession>A0A0C3GK70</accession>